<evidence type="ECO:0000313" key="3">
    <source>
        <dbReference type="EMBL" id="EEF78409.1"/>
    </source>
</evidence>
<dbReference type="Pfam" id="PF05838">
    <property type="entry name" value="Glyco_hydro_108"/>
    <property type="match status" value="1"/>
</dbReference>
<sequence>MFVPESIMQPMDTNKTYPELFLKAVNHVLKIEGGYVDDPNDAGGETNYGISKRQYPHLNIRLLTLDDAIALYFRDYWQAYGCGDLPPVIGCFLFDSVVNHRPKTAIKFLQCAYRVEVDGVIGDETLGAIRRFANNEDYLTNKLTLSLAYRADFYHDLAVENPSQERFIMGWMRRLFVLQQFINTEVTHGAD</sequence>
<dbReference type="InterPro" id="IPR018537">
    <property type="entry name" value="Peptidoglycan-bd_3"/>
</dbReference>
<dbReference type="InterPro" id="IPR023346">
    <property type="entry name" value="Lysozyme-like_dom_sf"/>
</dbReference>
<evidence type="ECO:0000313" key="9">
    <source>
        <dbReference type="EMBL" id="EEF80228.1"/>
    </source>
</evidence>
<dbReference type="AlphaFoldDB" id="C0N315"/>
<dbReference type="Pfam" id="PF09374">
    <property type="entry name" value="PG_binding_3"/>
    <property type="match status" value="1"/>
</dbReference>
<dbReference type="EMBL" id="GG657893">
    <property type="protein sequence ID" value="EEF80400.1"/>
    <property type="molecule type" value="Genomic_DNA"/>
</dbReference>
<dbReference type="EMBL" id="GG657895">
    <property type="protein sequence ID" value="EEF80228.1"/>
    <property type="molecule type" value="Genomic_DNA"/>
</dbReference>
<organism evidence="12 13">
    <name type="scientific">Methylophaga thiooxydans DMS010</name>
    <dbReference type="NCBI Taxonomy" id="637616"/>
    <lineage>
        <taxon>Bacteria</taxon>
        <taxon>Pseudomonadati</taxon>
        <taxon>Pseudomonadota</taxon>
        <taxon>Gammaproteobacteria</taxon>
        <taxon>Thiotrichales</taxon>
        <taxon>Piscirickettsiaceae</taxon>
        <taxon>Methylophaga</taxon>
    </lineage>
</organism>
<evidence type="ECO:0000313" key="5">
    <source>
        <dbReference type="EMBL" id="EEF78919.1"/>
    </source>
</evidence>
<dbReference type="EMBL" id="GG657907">
    <property type="protein sequence ID" value="EEF78409.1"/>
    <property type="molecule type" value="Genomic_DNA"/>
</dbReference>
<dbReference type="EMBL" id="GG657904">
    <property type="protein sequence ID" value="EEF78899.1"/>
    <property type="molecule type" value="Genomic_DNA"/>
</dbReference>
<reference evidence="12 13" key="2">
    <citation type="journal article" date="2011" name="J. Bacteriol.">
        <title>Draft genome sequence of the chemolithoheterotrophic, halophilic methylotroph Methylophaga thiooxydans DMS010.</title>
        <authorList>
            <person name="Boden R."/>
            <person name="Ferriera S."/>
            <person name="Johnson J."/>
            <person name="Kelly D.P."/>
            <person name="Murrell J.C."/>
            <person name="Schafer H."/>
        </authorList>
    </citation>
    <scope>NUCLEOTIDE SEQUENCE [LARGE SCALE GENOMIC DNA]</scope>
    <source>
        <strain evidence="12 13">DMS010</strain>
    </source>
</reference>
<evidence type="ECO:0000313" key="7">
    <source>
        <dbReference type="EMBL" id="EEF79746.1"/>
    </source>
</evidence>
<dbReference type="EMBL" id="GG657892">
    <property type="protein sequence ID" value="EEF80612.1"/>
    <property type="molecule type" value="Genomic_DNA"/>
</dbReference>
<feature type="domain" description="TtsA-like Glycoside hydrolase family 108" evidence="1">
    <location>
        <begin position="26"/>
        <end position="100"/>
    </location>
</feature>
<dbReference type="CDD" id="cd13926">
    <property type="entry name" value="N-acetylmuramidase_GH108"/>
    <property type="match status" value="1"/>
</dbReference>
<dbReference type="InterPro" id="IPR008565">
    <property type="entry name" value="TtsA-like_GH18_dom"/>
</dbReference>
<evidence type="ECO:0000313" key="8">
    <source>
        <dbReference type="EMBL" id="EEF80188.1"/>
    </source>
</evidence>
<evidence type="ECO:0000313" key="4">
    <source>
        <dbReference type="EMBL" id="EEF78899.1"/>
    </source>
</evidence>
<dbReference type="Gene3D" id="1.20.141.10">
    <property type="entry name" value="Chitosanase, subunit A, domain 1"/>
    <property type="match status" value="1"/>
</dbReference>
<dbReference type="EMBL" id="GG657898">
    <property type="protein sequence ID" value="EEF79746.1"/>
    <property type="molecule type" value="Genomic_DNA"/>
</dbReference>
<evidence type="ECO:0000259" key="2">
    <source>
        <dbReference type="Pfam" id="PF09374"/>
    </source>
</evidence>
<feature type="domain" description="Peptidoglycan binding" evidence="2">
    <location>
        <begin position="106"/>
        <end position="175"/>
    </location>
</feature>
<proteinExistence type="predicted"/>
<dbReference type="EMBL" id="GG657895">
    <property type="protein sequence ID" value="EEF80188.1"/>
    <property type="molecule type" value="Genomic_DNA"/>
</dbReference>
<dbReference type="Proteomes" id="UP000004679">
    <property type="component" value="Unassembled WGS sequence"/>
</dbReference>
<dbReference type="EMBL" id="GG657888">
    <property type="protein sequence ID" value="EEF80840.1"/>
    <property type="molecule type" value="Genomic_DNA"/>
</dbReference>
<reference evidence="12" key="1">
    <citation type="submission" date="2008-01" db="EMBL/GenBank/DDBJ databases">
        <authorList>
            <person name="Schaefer H."/>
            <person name="Ferriera S."/>
            <person name="Johnson J."/>
            <person name="Kravitz S."/>
            <person name="Beeson K."/>
            <person name="Sutton G."/>
            <person name="Rogers Y.-H."/>
            <person name="Friedman R."/>
            <person name="Frazier M."/>
            <person name="Venter J.C."/>
        </authorList>
    </citation>
    <scope>NUCLEOTIDE SEQUENCE</scope>
    <source>
        <strain evidence="12">DMS010</strain>
    </source>
</reference>
<dbReference type="EMBL" id="GG657903">
    <property type="protein sequence ID" value="EEF78919.1"/>
    <property type="molecule type" value="Genomic_DNA"/>
</dbReference>
<accession>C0N315</accession>
<gene>
    <name evidence="10" type="ORF">MDMS009_1013</name>
    <name evidence="8" type="ORF">MDMS009_1084</name>
    <name evidence="9" type="ORF">MDMS009_1124</name>
    <name evidence="7" type="ORF">MDMS009_1684</name>
    <name evidence="6" type="ORF">MDMS009_2294</name>
    <name evidence="5" type="ORF">MDMS009_2436</name>
    <name evidence="4" type="ORF">MDMS009_2643</name>
    <name evidence="3" type="ORF">MDMS009_2953</name>
    <name evidence="12" type="ORF">MDMS009_567</name>
    <name evidence="11" type="ORF">MDMS009_937</name>
</gene>
<keyword evidence="13" id="KW-1185">Reference proteome</keyword>
<evidence type="ECO:0000313" key="13">
    <source>
        <dbReference type="Proteomes" id="UP000004679"/>
    </source>
</evidence>
<dbReference type="SUPFAM" id="SSF53955">
    <property type="entry name" value="Lysozyme-like"/>
    <property type="match status" value="1"/>
</dbReference>
<name>C0N315_9GAMM</name>
<dbReference type="EMBL" id="GG657900">
    <property type="protein sequence ID" value="EEF79034.1"/>
    <property type="molecule type" value="Genomic_DNA"/>
</dbReference>
<evidence type="ECO:0000259" key="1">
    <source>
        <dbReference type="Pfam" id="PF05838"/>
    </source>
</evidence>
<evidence type="ECO:0000313" key="6">
    <source>
        <dbReference type="EMBL" id="EEF79034.1"/>
    </source>
</evidence>
<protein>
    <submittedName>
        <fullName evidence="12">Uncharacterized protein</fullName>
    </submittedName>
</protein>
<dbReference type="HOGENOM" id="CLU_082693_1_0_6"/>
<evidence type="ECO:0000313" key="12">
    <source>
        <dbReference type="EMBL" id="EEF80840.1"/>
    </source>
</evidence>
<evidence type="ECO:0000313" key="11">
    <source>
        <dbReference type="EMBL" id="EEF80612.1"/>
    </source>
</evidence>
<evidence type="ECO:0000313" key="10">
    <source>
        <dbReference type="EMBL" id="EEF80400.1"/>
    </source>
</evidence>